<dbReference type="KEGG" id="saga:M5M_05665"/>
<evidence type="ECO:0000313" key="1">
    <source>
        <dbReference type="EMBL" id="AFU98338.1"/>
    </source>
</evidence>
<reference evidence="1 2" key="1">
    <citation type="journal article" date="2013" name="Genome Announc.">
        <title>Complete genome sequence of Simiduia agarivorans SA1(T), a marine bacterium able to degrade a variety of polysaccharides.</title>
        <authorList>
            <person name="Lin S.Y."/>
            <person name="Shieh W.Y."/>
            <person name="Chen J.S."/>
            <person name="Tang S.L."/>
        </authorList>
    </citation>
    <scope>NUCLEOTIDE SEQUENCE [LARGE SCALE GENOMIC DNA]</scope>
    <source>
        <strain evidence="2">DSM 21679 / JCM 13881 / BCRC 17597 / SA1</strain>
    </source>
</reference>
<dbReference type="EMBL" id="CP003746">
    <property type="protein sequence ID" value="AFU98338.1"/>
    <property type="molecule type" value="Genomic_DNA"/>
</dbReference>
<dbReference type="RefSeq" id="WP_015046511.1">
    <property type="nucleotide sequence ID" value="NC_018868.3"/>
</dbReference>
<dbReference type="HOGENOM" id="CLU_131584_2_1_6"/>
<name>K4KJY7_SIMAS</name>
<evidence type="ECO:0000313" key="2">
    <source>
        <dbReference type="Proteomes" id="UP000000466"/>
    </source>
</evidence>
<dbReference type="InterPro" id="IPR007459">
    <property type="entry name" value="DNA_pol3_chi"/>
</dbReference>
<accession>K4KJY7</accession>
<dbReference type="eggNOG" id="COG2927">
    <property type="taxonomic scope" value="Bacteria"/>
</dbReference>
<gene>
    <name evidence="1" type="ordered locus">M5M_05665</name>
</gene>
<organism evidence="1 2">
    <name type="scientific">Simiduia agarivorans (strain DSM 21679 / JCM 13881 / BCRC 17597 / SA1)</name>
    <dbReference type="NCBI Taxonomy" id="1117647"/>
    <lineage>
        <taxon>Bacteria</taxon>
        <taxon>Pseudomonadati</taxon>
        <taxon>Pseudomonadota</taxon>
        <taxon>Gammaproteobacteria</taxon>
        <taxon>Cellvibrionales</taxon>
        <taxon>Cellvibrionaceae</taxon>
        <taxon>Simiduia</taxon>
    </lineage>
</organism>
<sequence length="139" mass="15641">MTRIDFLAVNDASPEARLHLAARLTQRALREGRRILIACTDAGQQATLDSLLWTFEPESFIPHATDIADPQSPVTLCTGEECGDHHDVLINLQSPAPAFFSRFERLFEVICQDPSILSSTRANWAYYKSRGYPLDYKTV</sequence>
<dbReference type="InterPro" id="IPR036768">
    <property type="entry name" value="PolIII_chi_sf"/>
</dbReference>
<dbReference type="SUPFAM" id="SSF102400">
    <property type="entry name" value="DNA polymerase III chi subunit"/>
    <property type="match status" value="1"/>
</dbReference>
<dbReference type="OrthoDB" id="5297568at2"/>
<dbReference type="GO" id="GO:0006260">
    <property type="term" value="P:DNA replication"/>
    <property type="evidence" value="ECO:0007669"/>
    <property type="project" value="InterPro"/>
</dbReference>
<keyword evidence="2" id="KW-1185">Reference proteome</keyword>
<dbReference type="STRING" id="1117647.M5M_05665"/>
<dbReference type="Pfam" id="PF04364">
    <property type="entry name" value="DNA_pol3_chi"/>
    <property type="match status" value="1"/>
</dbReference>
<dbReference type="Gene3D" id="3.40.50.10110">
    <property type="entry name" value="DNA polymerase III subunit chi"/>
    <property type="match status" value="1"/>
</dbReference>
<protein>
    <submittedName>
        <fullName evidence="1">DNA polymerase III subunit chi</fullName>
    </submittedName>
</protein>
<dbReference type="PANTHER" id="PTHR38767:SF1">
    <property type="entry name" value="DNA POLYMERASE III SUBUNIT CHI"/>
    <property type="match status" value="1"/>
</dbReference>
<dbReference type="GO" id="GO:0003677">
    <property type="term" value="F:DNA binding"/>
    <property type="evidence" value="ECO:0007669"/>
    <property type="project" value="InterPro"/>
</dbReference>
<dbReference type="AlphaFoldDB" id="K4KJY7"/>
<dbReference type="PANTHER" id="PTHR38767">
    <property type="entry name" value="DNA POLYMERASE III SUBUNIT CHI"/>
    <property type="match status" value="1"/>
</dbReference>
<dbReference type="Proteomes" id="UP000000466">
    <property type="component" value="Chromosome"/>
</dbReference>
<dbReference type="GO" id="GO:0003887">
    <property type="term" value="F:DNA-directed DNA polymerase activity"/>
    <property type="evidence" value="ECO:0007669"/>
    <property type="project" value="InterPro"/>
</dbReference>
<dbReference type="GO" id="GO:0032298">
    <property type="term" value="P:positive regulation of DNA-templated DNA replication initiation"/>
    <property type="evidence" value="ECO:0007669"/>
    <property type="project" value="TreeGrafter"/>
</dbReference>
<proteinExistence type="predicted"/>